<proteinExistence type="predicted"/>
<dbReference type="SUPFAM" id="SSF55469">
    <property type="entry name" value="FMN-dependent nitroreductase-like"/>
    <property type="match status" value="1"/>
</dbReference>
<organism evidence="2 3">
    <name type="scientific">Ligilactobacillus agilis</name>
    <dbReference type="NCBI Taxonomy" id="1601"/>
    <lineage>
        <taxon>Bacteria</taxon>
        <taxon>Bacillati</taxon>
        <taxon>Bacillota</taxon>
        <taxon>Bacilli</taxon>
        <taxon>Lactobacillales</taxon>
        <taxon>Lactobacillaceae</taxon>
        <taxon>Ligilactobacillus</taxon>
    </lineage>
</organism>
<dbReference type="InterPro" id="IPR029479">
    <property type="entry name" value="Nitroreductase"/>
</dbReference>
<protein>
    <submittedName>
        <fullName evidence="2">Nitroreductase family protein</fullName>
    </submittedName>
</protein>
<dbReference type="Gene3D" id="3.40.109.10">
    <property type="entry name" value="NADH Oxidase"/>
    <property type="match status" value="1"/>
</dbReference>
<dbReference type="GeneID" id="75138307"/>
<dbReference type="Proteomes" id="UP001058429">
    <property type="component" value="Chromosome"/>
</dbReference>
<reference evidence="2" key="1">
    <citation type="submission" date="2022-09" db="EMBL/GenBank/DDBJ databases">
        <title>Complete genome of Ligilactobacillus agilis AM_LB6, isolated from chicken feces.</title>
        <authorList>
            <person name="den Bakker H.C."/>
            <person name="Mann A."/>
        </authorList>
    </citation>
    <scope>NUCLEOTIDE SEQUENCE</scope>
    <source>
        <strain evidence="2">AM_LB6</strain>
    </source>
</reference>
<dbReference type="Pfam" id="PF00881">
    <property type="entry name" value="Nitroreductase"/>
    <property type="match status" value="1"/>
</dbReference>
<evidence type="ECO:0000259" key="1">
    <source>
        <dbReference type="Pfam" id="PF00881"/>
    </source>
</evidence>
<sequence length="268" mass="31141">MNDNRYWIQKNDNYELFLDYLRRTSQNLPGWLSYFAPHKNYEMHYEQLEEITPFCSFWKNIPYKELDLNEALLQRSSTPIDKLNNTWTEQDILFLLNRAISDGTRRRNNGKDFGQIIPLRNYPSGGAEYPIIPYIVFNKTIGRFTKNHSYKIHGDIGFLSENATSSDLSFKDIFAIGQFNNKLSYKMENISFAIIFAMNLKDSFIKYRTFSQQLAFIEAGHIAQNIQLITAAMNKSSICSGGVLNDQARKFTNVKDDDTFFIYGVFVG</sequence>
<evidence type="ECO:0000313" key="3">
    <source>
        <dbReference type="Proteomes" id="UP001058429"/>
    </source>
</evidence>
<dbReference type="EMBL" id="CP104396">
    <property type="protein sequence ID" value="UXC63458.1"/>
    <property type="molecule type" value="Genomic_DNA"/>
</dbReference>
<gene>
    <name evidence="2" type="ORF">N4562_10600</name>
</gene>
<feature type="domain" description="Nitroreductase" evidence="1">
    <location>
        <begin position="169"/>
        <end position="260"/>
    </location>
</feature>
<dbReference type="RefSeq" id="WP_260903911.1">
    <property type="nucleotide sequence ID" value="NZ_CP104396.1"/>
</dbReference>
<evidence type="ECO:0000313" key="2">
    <source>
        <dbReference type="EMBL" id="UXC63458.1"/>
    </source>
</evidence>
<accession>A0A9Q9J960</accession>
<dbReference type="GO" id="GO:0016491">
    <property type="term" value="F:oxidoreductase activity"/>
    <property type="evidence" value="ECO:0007669"/>
    <property type="project" value="InterPro"/>
</dbReference>
<dbReference type="AlphaFoldDB" id="A0A9Q9J960"/>
<name>A0A9Q9J960_9LACO</name>
<dbReference type="InterPro" id="IPR000415">
    <property type="entry name" value="Nitroreductase-like"/>
</dbReference>